<comment type="subcellular location">
    <subcellularLocation>
        <location evidence="1">Nucleus</location>
        <location evidence="1">Nucleolus</location>
    </subcellularLocation>
</comment>
<dbReference type="InterPro" id="IPR012580">
    <property type="entry name" value="NUC153"/>
</dbReference>
<gene>
    <name evidence="8" type="ORF">Zmor_008852</name>
</gene>
<evidence type="ECO:0000256" key="4">
    <source>
        <dbReference type="ARBA" id="ARBA00023242"/>
    </source>
</evidence>
<organism evidence="8 9">
    <name type="scientific">Zophobas morio</name>
    <dbReference type="NCBI Taxonomy" id="2755281"/>
    <lineage>
        <taxon>Eukaryota</taxon>
        <taxon>Metazoa</taxon>
        <taxon>Ecdysozoa</taxon>
        <taxon>Arthropoda</taxon>
        <taxon>Hexapoda</taxon>
        <taxon>Insecta</taxon>
        <taxon>Pterygota</taxon>
        <taxon>Neoptera</taxon>
        <taxon>Endopterygota</taxon>
        <taxon>Coleoptera</taxon>
        <taxon>Polyphaga</taxon>
        <taxon>Cucujiformia</taxon>
        <taxon>Tenebrionidae</taxon>
        <taxon>Zophobas</taxon>
    </lineage>
</organism>
<evidence type="ECO:0000256" key="1">
    <source>
        <dbReference type="ARBA" id="ARBA00004604"/>
    </source>
</evidence>
<evidence type="ECO:0000313" key="8">
    <source>
        <dbReference type="EMBL" id="KAJ3617236.1"/>
    </source>
</evidence>
<keyword evidence="9" id="KW-1185">Reference proteome</keyword>
<dbReference type="InterPro" id="IPR056550">
    <property type="entry name" value="NOL10_2nd"/>
</dbReference>
<dbReference type="Pfam" id="PF23097">
    <property type="entry name" value="NOL10_2nd"/>
    <property type="match status" value="1"/>
</dbReference>
<evidence type="ECO:0000256" key="3">
    <source>
        <dbReference type="ARBA" id="ARBA00022737"/>
    </source>
</evidence>
<feature type="domain" description="Nucleolar protein 10-like N-terminal" evidence="7">
    <location>
        <begin position="2"/>
        <end position="121"/>
    </location>
</feature>
<dbReference type="EMBL" id="JALNTZ010002480">
    <property type="protein sequence ID" value="KAJ3617236.1"/>
    <property type="molecule type" value="Genomic_DNA"/>
</dbReference>
<dbReference type="Proteomes" id="UP001168821">
    <property type="component" value="Unassembled WGS sequence"/>
</dbReference>
<dbReference type="InterPro" id="IPR040382">
    <property type="entry name" value="NOL10/Enp2"/>
</dbReference>
<dbReference type="InterPro" id="IPR056551">
    <property type="entry name" value="Beta-prop_NOL10_N"/>
</dbReference>
<evidence type="ECO:0000259" key="5">
    <source>
        <dbReference type="Pfam" id="PF08159"/>
    </source>
</evidence>
<dbReference type="GO" id="GO:0032040">
    <property type="term" value="C:small-subunit processome"/>
    <property type="evidence" value="ECO:0007669"/>
    <property type="project" value="TreeGrafter"/>
</dbReference>
<dbReference type="PANTHER" id="PTHR14927:SF0">
    <property type="entry name" value="NUCLEOLAR PROTEIN 10"/>
    <property type="match status" value="1"/>
</dbReference>
<sequence>MAVGTSVGKVFLYDIRSRIPLLIKEHPYEFPIKKIIFHYHSRNIVSADKKVIKFWNEVSGNSFTSVEQEADLNDFCIPGSSGLILTANETPKMNVFYIPDLGSAPKWCHHLDGITEELEENYTNSIYEDYKFIERSELAQLGLESLIGSNHLRPYMHGFFINKRLYREVYSATQPFLYEQYRKAQIEKKLQEKRENRIGVVKKLPKVNKKLALKLLESRDRSSEKPPKSELLHDERFKSLWNDADFEIDVESEDYKLRHRRRDAIKVEEQFQPVTDKYYSLLIIIILYKFIMV</sequence>
<evidence type="ECO:0000313" key="9">
    <source>
        <dbReference type="Proteomes" id="UP001168821"/>
    </source>
</evidence>
<dbReference type="SUPFAM" id="SSF50978">
    <property type="entry name" value="WD40 repeat-like"/>
    <property type="match status" value="1"/>
</dbReference>
<keyword evidence="4" id="KW-0539">Nucleus</keyword>
<evidence type="ECO:0008006" key="10">
    <source>
        <dbReference type="Google" id="ProtNLM"/>
    </source>
</evidence>
<accession>A0AA38HIJ3</accession>
<feature type="domain" description="NUC153" evidence="5">
    <location>
        <begin position="234"/>
        <end position="259"/>
    </location>
</feature>
<dbReference type="InterPro" id="IPR036322">
    <property type="entry name" value="WD40_repeat_dom_sf"/>
</dbReference>
<name>A0AA38HIJ3_9CUCU</name>
<proteinExistence type="predicted"/>
<dbReference type="Pfam" id="PF23098">
    <property type="entry name" value="Beta-prop_NOL10_N"/>
    <property type="match status" value="1"/>
</dbReference>
<keyword evidence="2" id="KW-0853">WD repeat</keyword>
<dbReference type="GO" id="GO:0030686">
    <property type="term" value="C:90S preribosome"/>
    <property type="evidence" value="ECO:0007669"/>
    <property type="project" value="TreeGrafter"/>
</dbReference>
<dbReference type="AlphaFoldDB" id="A0AA38HIJ3"/>
<evidence type="ECO:0000259" key="6">
    <source>
        <dbReference type="Pfam" id="PF23097"/>
    </source>
</evidence>
<reference evidence="8" key="1">
    <citation type="journal article" date="2023" name="G3 (Bethesda)">
        <title>Whole genome assemblies of Zophobas morio and Tenebrio molitor.</title>
        <authorList>
            <person name="Kaur S."/>
            <person name="Stinson S.A."/>
            <person name="diCenzo G.C."/>
        </authorList>
    </citation>
    <scope>NUCLEOTIDE SEQUENCE</scope>
    <source>
        <strain evidence="8">QUZm001</strain>
    </source>
</reference>
<feature type="domain" description="Nucleolar protein 10-like second" evidence="6">
    <location>
        <begin position="126"/>
        <end position="171"/>
    </location>
</feature>
<protein>
    <recommendedName>
        <fullName evidence="10">Nucleolar protein 10</fullName>
    </recommendedName>
</protein>
<evidence type="ECO:0000259" key="7">
    <source>
        <dbReference type="Pfam" id="PF23098"/>
    </source>
</evidence>
<evidence type="ECO:0000256" key="2">
    <source>
        <dbReference type="ARBA" id="ARBA00022574"/>
    </source>
</evidence>
<dbReference type="PANTHER" id="PTHR14927">
    <property type="entry name" value="NUCLEOLAR PROTEIN 10"/>
    <property type="match status" value="1"/>
</dbReference>
<dbReference type="Pfam" id="PF08159">
    <property type="entry name" value="NUC153"/>
    <property type="match status" value="1"/>
</dbReference>
<comment type="caution">
    <text evidence="8">The sequence shown here is derived from an EMBL/GenBank/DDBJ whole genome shotgun (WGS) entry which is preliminary data.</text>
</comment>
<keyword evidence="3" id="KW-0677">Repeat</keyword>
<dbReference type="GO" id="GO:0000462">
    <property type="term" value="P:maturation of SSU-rRNA from tricistronic rRNA transcript (SSU-rRNA, 5.8S rRNA, LSU-rRNA)"/>
    <property type="evidence" value="ECO:0007669"/>
    <property type="project" value="TreeGrafter"/>
</dbReference>